<comment type="similarity">
    <text evidence="2">Belongs to the peptidase T1B family. HslV subfamily.</text>
</comment>
<dbReference type="PANTHER" id="PTHR32194">
    <property type="entry name" value="METALLOPROTEASE TLDD"/>
    <property type="match status" value="1"/>
</dbReference>
<dbReference type="InterPro" id="IPR022281">
    <property type="entry name" value="ATP-dep_Prtase_HsIV_su"/>
</dbReference>
<keyword evidence="5" id="KW-0479">Metal-binding</keyword>
<evidence type="ECO:0000256" key="1">
    <source>
        <dbReference type="ARBA" id="ARBA00004496"/>
    </source>
</evidence>
<evidence type="ECO:0000256" key="3">
    <source>
        <dbReference type="ARBA" id="ARBA00022490"/>
    </source>
</evidence>
<dbReference type="PANTHER" id="PTHR32194:SF0">
    <property type="entry name" value="ATP-DEPENDENT PROTEASE SUBUNIT HSLV"/>
    <property type="match status" value="1"/>
</dbReference>
<dbReference type="HAMAP" id="MF_00248">
    <property type="entry name" value="HslV"/>
    <property type="match status" value="1"/>
</dbReference>
<dbReference type="PROSITE" id="PS51476">
    <property type="entry name" value="PROTEASOME_BETA_2"/>
    <property type="match status" value="1"/>
</dbReference>
<dbReference type="InterPro" id="IPR023333">
    <property type="entry name" value="Proteasome_suB-type"/>
</dbReference>
<protein>
    <submittedName>
        <fullName evidence="7">ATP-dependent protease subunit ClpQ</fullName>
        <ecNumber evidence="7">3.4.21.-</ecNumber>
    </submittedName>
</protein>
<dbReference type="GO" id="GO:0046872">
    <property type="term" value="F:metal ion binding"/>
    <property type="evidence" value="ECO:0007669"/>
    <property type="project" value="UniProtKB-KW"/>
</dbReference>
<dbReference type="GO" id="GO:0005839">
    <property type="term" value="C:proteasome core complex"/>
    <property type="evidence" value="ECO:0007669"/>
    <property type="project" value="InterPro"/>
</dbReference>
<gene>
    <name evidence="7" type="primary">clpQ_1</name>
    <name evidence="7" type="ORF">SDC9_04592</name>
</gene>
<evidence type="ECO:0000313" key="7">
    <source>
        <dbReference type="EMBL" id="MPL59044.1"/>
    </source>
</evidence>
<sequence>MENRMKIRSTTVLVVRKDGRVAMAGDGQVTMGQTVMKSNARKVRSIYGGKVLCGFAGATADAFALLEHFEVKIQEYGGDLTRAAVELAKDWRTDKILRKLEAMLLVADAKKSLLLSGTGDVVDPAEDAVAIGSGGPYAYAAALAYLEASREFERKLADKGIADGSVAFGAADIARKSLEIAGNICIYTNDRIVVEEI</sequence>
<evidence type="ECO:0000256" key="4">
    <source>
        <dbReference type="ARBA" id="ARBA00022670"/>
    </source>
</evidence>
<dbReference type="NCBIfam" id="TIGR03692">
    <property type="entry name" value="ATP_dep_HslV"/>
    <property type="match status" value="1"/>
</dbReference>
<dbReference type="Pfam" id="PF00227">
    <property type="entry name" value="Proteasome"/>
    <property type="match status" value="1"/>
</dbReference>
<dbReference type="SUPFAM" id="SSF56235">
    <property type="entry name" value="N-terminal nucleophile aminohydrolases (Ntn hydrolases)"/>
    <property type="match status" value="1"/>
</dbReference>
<keyword evidence="3" id="KW-0963">Cytoplasm</keyword>
<dbReference type="InterPro" id="IPR001353">
    <property type="entry name" value="Proteasome_sua/b"/>
</dbReference>
<dbReference type="EMBL" id="VSSQ01000008">
    <property type="protein sequence ID" value="MPL59044.1"/>
    <property type="molecule type" value="Genomic_DNA"/>
</dbReference>
<comment type="caution">
    <text evidence="7">The sequence shown here is derived from an EMBL/GenBank/DDBJ whole genome shotgun (WGS) entry which is preliminary data.</text>
</comment>
<evidence type="ECO:0000256" key="2">
    <source>
        <dbReference type="ARBA" id="ARBA00006053"/>
    </source>
</evidence>
<reference evidence="7" key="1">
    <citation type="submission" date="2019-08" db="EMBL/GenBank/DDBJ databases">
        <authorList>
            <person name="Kucharzyk K."/>
            <person name="Murdoch R.W."/>
            <person name="Higgins S."/>
            <person name="Loffler F."/>
        </authorList>
    </citation>
    <scope>NUCLEOTIDE SEQUENCE</scope>
</reference>
<dbReference type="EC" id="3.4.21.-" evidence="7"/>
<name>A0A644SWP1_9ZZZZ</name>
<proteinExistence type="inferred from homology"/>
<evidence type="ECO:0000256" key="6">
    <source>
        <dbReference type="ARBA" id="ARBA00022801"/>
    </source>
</evidence>
<dbReference type="Gene3D" id="3.60.20.10">
    <property type="entry name" value="Glutamine Phosphoribosylpyrophosphate, subunit 1, domain 1"/>
    <property type="match status" value="1"/>
</dbReference>
<accession>A0A644SWP1</accession>
<comment type="subcellular location">
    <subcellularLocation>
        <location evidence="1">Cytoplasm</location>
    </subcellularLocation>
</comment>
<dbReference type="GO" id="GO:0004298">
    <property type="term" value="F:threonine-type endopeptidase activity"/>
    <property type="evidence" value="ECO:0007669"/>
    <property type="project" value="InterPro"/>
</dbReference>
<organism evidence="7">
    <name type="scientific">bioreactor metagenome</name>
    <dbReference type="NCBI Taxonomy" id="1076179"/>
    <lineage>
        <taxon>unclassified sequences</taxon>
        <taxon>metagenomes</taxon>
        <taxon>ecological metagenomes</taxon>
    </lineage>
</organism>
<dbReference type="InterPro" id="IPR029055">
    <property type="entry name" value="Ntn_hydrolases_N"/>
</dbReference>
<evidence type="ECO:0000256" key="5">
    <source>
        <dbReference type="ARBA" id="ARBA00022723"/>
    </source>
</evidence>
<keyword evidence="4 7" id="KW-0645">Protease</keyword>
<dbReference type="GO" id="GO:0009376">
    <property type="term" value="C:HslUV protease complex"/>
    <property type="evidence" value="ECO:0007669"/>
    <property type="project" value="InterPro"/>
</dbReference>
<dbReference type="AlphaFoldDB" id="A0A644SWP1"/>
<dbReference type="NCBIfam" id="NF003964">
    <property type="entry name" value="PRK05456.1"/>
    <property type="match status" value="1"/>
</dbReference>
<keyword evidence="6 7" id="KW-0378">Hydrolase</keyword>
<dbReference type="GO" id="GO:0051603">
    <property type="term" value="P:proteolysis involved in protein catabolic process"/>
    <property type="evidence" value="ECO:0007669"/>
    <property type="project" value="InterPro"/>
</dbReference>